<dbReference type="EMBL" id="BKCJ011517535">
    <property type="protein sequence ID" value="GFD39505.1"/>
    <property type="molecule type" value="Genomic_DNA"/>
</dbReference>
<reference evidence="1" key="1">
    <citation type="journal article" date="2019" name="Sci. Rep.">
        <title>Draft genome of Tanacetum cinerariifolium, the natural source of mosquito coil.</title>
        <authorList>
            <person name="Yamashiro T."/>
            <person name="Shiraishi A."/>
            <person name="Satake H."/>
            <person name="Nakayama K."/>
        </authorList>
    </citation>
    <scope>NUCLEOTIDE SEQUENCE</scope>
</reference>
<protein>
    <submittedName>
        <fullName evidence="1">Uncharacterized protein</fullName>
    </submittedName>
</protein>
<evidence type="ECO:0000313" key="1">
    <source>
        <dbReference type="EMBL" id="GFD39505.1"/>
    </source>
</evidence>
<sequence>MLLAKQDEARVVLTDEQKDFLFADASRIEEIKELSANICFMAKIQQTNIDSDVG</sequence>
<proteinExistence type="predicted"/>
<comment type="caution">
    <text evidence="1">The sequence shown here is derived from an EMBL/GenBank/DDBJ whole genome shotgun (WGS) entry which is preliminary data.</text>
</comment>
<dbReference type="AlphaFoldDB" id="A0A699VVC0"/>
<feature type="non-terminal residue" evidence="1">
    <location>
        <position position="54"/>
    </location>
</feature>
<name>A0A699VVC0_TANCI</name>
<gene>
    <name evidence="1" type="ORF">Tci_911474</name>
</gene>
<accession>A0A699VVC0</accession>
<organism evidence="1">
    <name type="scientific">Tanacetum cinerariifolium</name>
    <name type="common">Dalmatian daisy</name>
    <name type="synonym">Chrysanthemum cinerariifolium</name>
    <dbReference type="NCBI Taxonomy" id="118510"/>
    <lineage>
        <taxon>Eukaryota</taxon>
        <taxon>Viridiplantae</taxon>
        <taxon>Streptophyta</taxon>
        <taxon>Embryophyta</taxon>
        <taxon>Tracheophyta</taxon>
        <taxon>Spermatophyta</taxon>
        <taxon>Magnoliopsida</taxon>
        <taxon>eudicotyledons</taxon>
        <taxon>Gunneridae</taxon>
        <taxon>Pentapetalae</taxon>
        <taxon>asterids</taxon>
        <taxon>campanulids</taxon>
        <taxon>Asterales</taxon>
        <taxon>Asteraceae</taxon>
        <taxon>Asteroideae</taxon>
        <taxon>Anthemideae</taxon>
        <taxon>Anthemidinae</taxon>
        <taxon>Tanacetum</taxon>
    </lineage>
</organism>